<evidence type="ECO:0000313" key="13">
    <source>
        <dbReference type="EMBL" id="KAF7119738.1"/>
    </source>
</evidence>
<evidence type="ECO:0000256" key="2">
    <source>
        <dbReference type="ARBA" id="ARBA00004167"/>
    </source>
</evidence>
<dbReference type="Gene3D" id="1.10.630.10">
    <property type="entry name" value="Cytochrome P450"/>
    <property type="match status" value="1"/>
</dbReference>
<keyword evidence="14" id="KW-1185">Reference proteome</keyword>
<evidence type="ECO:0000313" key="14">
    <source>
        <dbReference type="Proteomes" id="UP000626092"/>
    </source>
</evidence>
<evidence type="ECO:0000256" key="12">
    <source>
        <dbReference type="SAM" id="Phobius"/>
    </source>
</evidence>
<dbReference type="SUPFAM" id="SSF48264">
    <property type="entry name" value="Cytochrome P450"/>
    <property type="match status" value="1"/>
</dbReference>
<evidence type="ECO:0000256" key="8">
    <source>
        <dbReference type="ARBA" id="ARBA00023004"/>
    </source>
</evidence>
<dbReference type="InterPro" id="IPR001128">
    <property type="entry name" value="Cyt_P450"/>
</dbReference>
<dbReference type="AlphaFoldDB" id="A0A834L3M7"/>
<dbReference type="GO" id="GO:0016705">
    <property type="term" value="F:oxidoreductase activity, acting on paired donors, with incorporation or reduction of molecular oxygen"/>
    <property type="evidence" value="ECO:0007669"/>
    <property type="project" value="InterPro"/>
</dbReference>
<dbReference type="PRINTS" id="PR00463">
    <property type="entry name" value="EP450I"/>
</dbReference>
<evidence type="ECO:0000256" key="11">
    <source>
        <dbReference type="RuleBase" id="RU000461"/>
    </source>
</evidence>
<evidence type="ECO:0000256" key="10">
    <source>
        <dbReference type="PIRSR" id="PIRSR602401-1"/>
    </source>
</evidence>
<keyword evidence="11" id="KW-0503">Monooxygenase</keyword>
<dbReference type="GO" id="GO:0016125">
    <property type="term" value="P:sterol metabolic process"/>
    <property type="evidence" value="ECO:0007669"/>
    <property type="project" value="TreeGrafter"/>
</dbReference>
<comment type="subcellular location">
    <subcellularLocation>
        <location evidence="2">Membrane</location>
        <topology evidence="2">Single-pass membrane protein</topology>
    </subcellularLocation>
</comment>
<keyword evidence="6 12" id="KW-1133">Transmembrane helix</keyword>
<keyword evidence="4 12" id="KW-0812">Transmembrane</keyword>
<feature type="binding site" description="axial binding residue" evidence="10">
    <location>
        <position position="548"/>
    </location>
    <ligand>
        <name>heme</name>
        <dbReference type="ChEBI" id="CHEBI:30413"/>
    </ligand>
    <ligandPart>
        <name>Fe</name>
        <dbReference type="ChEBI" id="CHEBI:18248"/>
    </ligandPart>
</feature>
<dbReference type="InterPro" id="IPR017972">
    <property type="entry name" value="Cyt_P450_CS"/>
</dbReference>
<evidence type="ECO:0000256" key="4">
    <source>
        <dbReference type="ARBA" id="ARBA00022692"/>
    </source>
</evidence>
<dbReference type="GO" id="GO:0016020">
    <property type="term" value="C:membrane"/>
    <property type="evidence" value="ECO:0007669"/>
    <property type="project" value="UniProtKB-SubCell"/>
</dbReference>
<comment type="caution">
    <text evidence="13">The sequence shown here is derived from an EMBL/GenBank/DDBJ whole genome shotgun (WGS) entry which is preliminary data.</text>
</comment>
<evidence type="ECO:0000256" key="6">
    <source>
        <dbReference type="ARBA" id="ARBA00022989"/>
    </source>
</evidence>
<evidence type="ECO:0000256" key="1">
    <source>
        <dbReference type="ARBA" id="ARBA00001971"/>
    </source>
</evidence>
<feature type="transmembrane region" description="Helical" evidence="12">
    <location>
        <begin position="121"/>
        <end position="141"/>
    </location>
</feature>
<dbReference type="PANTHER" id="PTHR24286:SF256">
    <property type="entry name" value="CYTOCHROME P450 FAMILY PROTEIN"/>
    <property type="match status" value="1"/>
</dbReference>
<protein>
    <recommendedName>
        <fullName evidence="15">Cytochrome P450</fullName>
    </recommendedName>
</protein>
<comment type="similarity">
    <text evidence="3 11">Belongs to the cytochrome P450 family.</text>
</comment>
<keyword evidence="8 10" id="KW-0408">Iron</keyword>
<dbReference type="OrthoDB" id="3945418at2759"/>
<evidence type="ECO:0000256" key="5">
    <source>
        <dbReference type="ARBA" id="ARBA00022723"/>
    </source>
</evidence>
<dbReference type="GO" id="GO:0005506">
    <property type="term" value="F:iron ion binding"/>
    <property type="evidence" value="ECO:0007669"/>
    <property type="project" value="InterPro"/>
</dbReference>
<dbReference type="CDD" id="cd11043">
    <property type="entry name" value="CYP90-like"/>
    <property type="match status" value="1"/>
</dbReference>
<dbReference type="PANTHER" id="PTHR24286">
    <property type="entry name" value="CYTOCHROME P450 26"/>
    <property type="match status" value="1"/>
</dbReference>
<evidence type="ECO:0000256" key="9">
    <source>
        <dbReference type="ARBA" id="ARBA00023136"/>
    </source>
</evidence>
<dbReference type="Pfam" id="PF00067">
    <property type="entry name" value="p450"/>
    <property type="match status" value="1"/>
</dbReference>
<keyword evidence="9 12" id="KW-0472">Membrane</keyword>
<proteinExistence type="inferred from homology"/>
<dbReference type="GO" id="GO:0020037">
    <property type="term" value="F:heme binding"/>
    <property type="evidence" value="ECO:0007669"/>
    <property type="project" value="InterPro"/>
</dbReference>
<evidence type="ECO:0000256" key="7">
    <source>
        <dbReference type="ARBA" id="ARBA00023002"/>
    </source>
</evidence>
<dbReference type="Proteomes" id="UP000626092">
    <property type="component" value="Unassembled WGS sequence"/>
</dbReference>
<organism evidence="13 14">
    <name type="scientific">Rhododendron simsii</name>
    <name type="common">Sims's rhododendron</name>
    <dbReference type="NCBI Taxonomy" id="118357"/>
    <lineage>
        <taxon>Eukaryota</taxon>
        <taxon>Viridiplantae</taxon>
        <taxon>Streptophyta</taxon>
        <taxon>Embryophyta</taxon>
        <taxon>Tracheophyta</taxon>
        <taxon>Spermatophyta</taxon>
        <taxon>Magnoliopsida</taxon>
        <taxon>eudicotyledons</taxon>
        <taxon>Gunneridae</taxon>
        <taxon>Pentapetalae</taxon>
        <taxon>asterids</taxon>
        <taxon>Ericales</taxon>
        <taxon>Ericaceae</taxon>
        <taxon>Ericoideae</taxon>
        <taxon>Rhodoreae</taxon>
        <taxon>Rhododendron</taxon>
    </lineage>
</organism>
<dbReference type="PRINTS" id="PR00385">
    <property type="entry name" value="P450"/>
</dbReference>
<dbReference type="InterPro" id="IPR002401">
    <property type="entry name" value="Cyt_P450_E_grp-I"/>
</dbReference>
<accession>A0A834L3M7</accession>
<sequence length="603" mass="67365">MVVEQLVDQTGLSRSSRVGGDAKSHLITISFLTSHGFEFDGTKFSIEGLYPNIVIGARGGANNAVVDFNHLHELANDAGEGLDPLDLLLGTEELALEVLMLVLDEEFVKGSRADQAITMDLSLIALASITLVSILFLLKFLTKSNHGSKNLPKGSLGLPLIGETISFLNALRKEQGAEWINERVAKYGPIFKTSIARTPMIFVANIAGNKFVHGSSNDVFSTNQPKNIRALHGECTIFELSGSRYILVKKAMLSFLSPENLKDYVRRMDDLVTISLQKETNGKDTIKVVDFMKKLTFDVACDILFGIQDVETREAFLDDFHLVFEAFAAFPLEFPGSSYSKGLQAKARISNRFLPILRKRKEELSTGALSPTNDVVSCLLALRDENGEPIPEEVVVDNFRFLIIASHDTTAVLLSLMVWKLSRDKQIFSEVLNEHMDILRNKAAVAEEEQKLTWVDIQRMKYTWQVAQELMRMIPPIICNFRKALKDTNLGGYDVPEGWQVATVPLGTHMEKDIFSNPTEFDPSRFDKASKPIPPYAYIPFGAGTHSCIGNEFARIETLTAIHKLVTKFEWSQVHPDETITRKVMPFPSMGLPIKVRTRRIPT</sequence>
<gene>
    <name evidence="13" type="ORF">RHSIM_Rhsim13G0057800</name>
</gene>
<keyword evidence="7 11" id="KW-0560">Oxidoreductase</keyword>
<dbReference type="InterPro" id="IPR036396">
    <property type="entry name" value="Cyt_P450_sf"/>
</dbReference>
<name>A0A834L3M7_RHOSS</name>
<dbReference type="PROSITE" id="PS00086">
    <property type="entry name" value="CYTOCHROME_P450"/>
    <property type="match status" value="1"/>
</dbReference>
<dbReference type="GO" id="GO:0004497">
    <property type="term" value="F:monooxygenase activity"/>
    <property type="evidence" value="ECO:0007669"/>
    <property type="project" value="UniProtKB-KW"/>
</dbReference>
<dbReference type="FunFam" id="1.10.630.10:FF:000022">
    <property type="entry name" value="Taxadiene 5-alpha hydroxylase"/>
    <property type="match status" value="1"/>
</dbReference>
<keyword evidence="10 11" id="KW-0349">Heme</keyword>
<evidence type="ECO:0008006" key="15">
    <source>
        <dbReference type="Google" id="ProtNLM"/>
    </source>
</evidence>
<reference evidence="13" key="1">
    <citation type="submission" date="2019-11" db="EMBL/GenBank/DDBJ databases">
        <authorList>
            <person name="Liu Y."/>
            <person name="Hou J."/>
            <person name="Li T.-Q."/>
            <person name="Guan C.-H."/>
            <person name="Wu X."/>
            <person name="Wu H.-Z."/>
            <person name="Ling F."/>
            <person name="Zhang R."/>
            <person name="Shi X.-G."/>
            <person name="Ren J.-P."/>
            <person name="Chen E.-F."/>
            <person name="Sun J.-M."/>
        </authorList>
    </citation>
    <scope>NUCLEOTIDE SEQUENCE</scope>
    <source>
        <strain evidence="13">Adult_tree_wgs_1</strain>
        <tissue evidence="13">Leaves</tissue>
    </source>
</reference>
<evidence type="ECO:0000256" key="3">
    <source>
        <dbReference type="ARBA" id="ARBA00010617"/>
    </source>
</evidence>
<dbReference type="EMBL" id="WJXA01000013">
    <property type="protein sequence ID" value="KAF7119738.1"/>
    <property type="molecule type" value="Genomic_DNA"/>
</dbReference>
<comment type="cofactor">
    <cofactor evidence="1 10">
        <name>heme</name>
        <dbReference type="ChEBI" id="CHEBI:30413"/>
    </cofactor>
</comment>
<keyword evidence="5 10" id="KW-0479">Metal-binding</keyword>